<dbReference type="EMBL" id="FQVA01000007">
    <property type="protein sequence ID" value="SHG14348.1"/>
    <property type="molecule type" value="Genomic_DNA"/>
</dbReference>
<keyword evidence="2" id="KW-0472">Membrane</keyword>
<keyword evidence="2" id="KW-1133">Transmembrane helix</keyword>
<accession>A0A1M5HEP3</accession>
<feature type="transmembrane region" description="Helical" evidence="2">
    <location>
        <begin position="16"/>
        <end position="37"/>
    </location>
</feature>
<keyword evidence="2" id="KW-0812">Transmembrane</keyword>
<dbReference type="RefSeq" id="WP_073277387.1">
    <property type="nucleotide sequence ID" value="NZ_FQVA01000007.1"/>
</dbReference>
<dbReference type="AlphaFoldDB" id="A0A1M5HEP3"/>
<sequence>MFNSRPAFKSLTQAKGIGLIEVLIAMFVLAVGVLALGQLQGDFFGTSAASKSRTEALAIAQGRLEDMRNYMHEAESLDEFNALYPVDTDFNLATIDGVNASFSRKETITANGDLRTVAVTVEWEDATGKTQGITLDTELTFIPPGAAGTLAVDRDDLLVPSPTGRAKLGKGTVPDGAPTTSNGDGTKMYISGEDKSVVSGQKIVLTLEDACNTAGEDCEDFVQIKGKVYIDNATQGSLDPEDVFVQASDASYCTRYYFDSLGASQTIDNATGTDLLSSSGDYSYFHYTCYLGGGWHGNVGLLITGGIKQTDKVCQGDPVSTDHWDAPVIAVRRTYRGMVYEKDSSGAAVTTAGGDYVYTSYGIGDGIVLPDPDTSDHSHDFVVSSMSTNSTEGSNCISQGVMVRADATSDTPGDLFQENPHDFVCLNNGYLDSYDSSKYGHDLTCPYDPTDPPVALHIVSGVVDVDVTDSSVLSADIENILSSIGVNTSDGPGNCLLSEFDAGGSGYQASYACDVYDWGTGWNGMITTSATGNELKLFCDPSPLELTSVGENKTNQNIDCFVGNYARISGRVTTPNPSKVLETVTISGGVCRLGDAGLSYECITDAFTDVAWDGSLTFTLSDGVLCPEEGATTSGTLVLDSGVATATDITGFNQLDINIQNNVNHCSL</sequence>
<evidence type="ECO:0000256" key="1">
    <source>
        <dbReference type="SAM" id="MobiDB-lite"/>
    </source>
</evidence>
<feature type="region of interest" description="Disordered" evidence="1">
    <location>
        <begin position="163"/>
        <end position="184"/>
    </location>
</feature>
<reference evidence="4" key="1">
    <citation type="submission" date="2016-11" db="EMBL/GenBank/DDBJ databases">
        <authorList>
            <person name="Varghese N."/>
            <person name="Submissions S."/>
        </authorList>
    </citation>
    <scope>NUCLEOTIDE SEQUENCE [LARGE SCALE GENOMIC DNA]</scope>
    <source>
        <strain evidence="4">CGMCC 1.7063</strain>
    </source>
</reference>
<protein>
    <submittedName>
        <fullName evidence="3">Type IV pilus modification protein PilV</fullName>
    </submittedName>
</protein>
<organism evidence="3 4">
    <name type="scientific">Microbulbifer donghaiensis</name>
    <dbReference type="NCBI Taxonomy" id="494016"/>
    <lineage>
        <taxon>Bacteria</taxon>
        <taxon>Pseudomonadati</taxon>
        <taxon>Pseudomonadota</taxon>
        <taxon>Gammaproteobacteria</taxon>
        <taxon>Cellvibrionales</taxon>
        <taxon>Microbulbiferaceae</taxon>
        <taxon>Microbulbifer</taxon>
    </lineage>
</organism>
<proteinExistence type="predicted"/>
<evidence type="ECO:0000256" key="2">
    <source>
        <dbReference type="SAM" id="Phobius"/>
    </source>
</evidence>
<evidence type="ECO:0000313" key="4">
    <source>
        <dbReference type="Proteomes" id="UP000184170"/>
    </source>
</evidence>
<dbReference type="Proteomes" id="UP000184170">
    <property type="component" value="Unassembled WGS sequence"/>
</dbReference>
<dbReference type="STRING" id="494016.SAMN04487965_3402"/>
<evidence type="ECO:0000313" key="3">
    <source>
        <dbReference type="EMBL" id="SHG14348.1"/>
    </source>
</evidence>
<dbReference type="OrthoDB" id="5783278at2"/>
<name>A0A1M5HEP3_9GAMM</name>
<gene>
    <name evidence="3" type="ORF">SAMN04487965_3402</name>
</gene>
<keyword evidence="4" id="KW-1185">Reference proteome</keyword>